<keyword evidence="3" id="KW-1185">Reference proteome</keyword>
<feature type="compositionally biased region" description="Polar residues" evidence="1">
    <location>
        <begin position="62"/>
        <end position="73"/>
    </location>
</feature>
<dbReference type="AlphaFoldDB" id="A0AAD8CZ05"/>
<sequence>MHSSPWLTQTRGQFTLMKSGFYWIACRAHAAPESRAPSHGRTIKAVSRKLRATVLFEPPSLEGSNRGSGNRRSWLQIPV</sequence>
<name>A0AAD8CZ05_ACIOX</name>
<gene>
    <name evidence="2" type="ORF">AOXY_G24237</name>
</gene>
<protein>
    <submittedName>
        <fullName evidence="2">Uncharacterized protein</fullName>
    </submittedName>
</protein>
<feature type="region of interest" description="Disordered" evidence="1">
    <location>
        <begin position="60"/>
        <end position="79"/>
    </location>
</feature>
<dbReference type="Proteomes" id="UP001230051">
    <property type="component" value="Unassembled WGS sequence"/>
</dbReference>
<comment type="caution">
    <text evidence="2">The sequence shown here is derived from an EMBL/GenBank/DDBJ whole genome shotgun (WGS) entry which is preliminary data.</text>
</comment>
<accession>A0AAD8CZ05</accession>
<reference evidence="2" key="1">
    <citation type="submission" date="2022-02" db="EMBL/GenBank/DDBJ databases">
        <title>Atlantic sturgeon de novo genome assembly.</title>
        <authorList>
            <person name="Stock M."/>
            <person name="Klopp C."/>
            <person name="Guiguen Y."/>
            <person name="Cabau C."/>
            <person name="Parinello H."/>
            <person name="Santidrian Yebra-Pimentel E."/>
            <person name="Kuhl H."/>
            <person name="Dirks R.P."/>
            <person name="Guessner J."/>
            <person name="Wuertz S."/>
            <person name="Du K."/>
            <person name="Schartl M."/>
        </authorList>
    </citation>
    <scope>NUCLEOTIDE SEQUENCE</scope>
    <source>
        <strain evidence="2">STURGEONOMICS-FGT-2020</strain>
        <tissue evidence="2">Whole blood</tissue>
    </source>
</reference>
<proteinExistence type="predicted"/>
<evidence type="ECO:0000313" key="3">
    <source>
        <dbReference type="Proteomes" id="UP001230051"/>
    </source>
</evidence>
<organism evidence="2 3">
    <name type="scientific">Acipenser oxyrinchus oxyrinchus</name>
    <dbReference type="NCBI Taxonomy" id="40147"/>
    <lineage>
        <taxon>Eukaryota</taxon>
        <taxon>Metazoa</taxon>
        <taxon>Chordata</taxon>
        <taxon>Craniata</taxon>
        <taxon>Vertebrata</taxon>
        <taxon>Euteleostomi</taxon>
        <taxon>Actinopterygii</taxon>
        <taxon>Chondrostei</taxon>
        <taxon>Acipenseriformes</taxon>
        <taxon>Acipenseridae</taxon>
        <taxon>Acipenser</taxon>
    </lineage>
</organism>
<dbReference type="EMBL" id="JAGXEW010000025">
    <property type="protein sequence ID" value="KAK1158008.1"/>
    <property type="molecule type" value="Genomic_DNA"/>
</dbReference>
<evidence type="ECO:0000256" key="1">
    <source>
        <dbReference type="SAM" id="MobiDB-lite"/>
    </source>
</evidence>
<evidence type="ECO:0000313" key="2">
    <source>
        <dbReference type="EMBL" id="KAK1158008.1"/>
    </source>
</evidence>